<keyword evidence="3" id="KW-0547">Nucleotide-binding</keyword>
<reference evidence="9" key="1">
    <citation type="submission" date="2023-08" db="EMBL/GenBank/DDBJ databases">
        <authorList>
            <person name="Chen Y."/>
            <person name="Shah S."/>
            <person name="Dougan E. K."/>
            <person name="Thang M."/>
            <person name="Chan C."/>
        </authorList>
    </citation>
    <scope>NUCLEOTIDE SEQUENCE</scope>
</reference>
<comment type="similarity">
    <text evidence="1">Belongs to the DEAD box helicase family. DEAH subfamily.</text>
</comment>
<dbReference type="SMART" id="SM00490">
    <property type="entry name" value="HELICc"/>
    <property type="match status" value="1"/>
</dbReference>
<name>A0AA36MWD1_9DINO</name>
<organism evidence="9 10">
    <name type="scientific">Effrenium voratum</name>
    <dbReference type="NCBI Taxonomy" id="2562239"/>
    <lineage>
        <taxon>Eukaryota</taxon>
        <taxon>Sar</taxon>
        <taxon>Alveolata</taxon>
        <taxon>Dinophyceae</taxon>
        <taxon>Suessiales</taxon>
        <taxon>Symbiodiniaceae</taxon>
        <taxon>Effrenium</taxon>
    </lineage>
</organism>
<protein>
    <recommendedName>
        <fullName evidence="2">RNA helicase</fullName>
        <ecNumber evidence="2">3.6.4.13</ecNumber>
    </recommendedName>
</protein>
<evidence type="ECO:0000259" key="8">
    <source>
        <dbReference type="PROSITE" id="PS51194"/>
    </source>
</evidence>
<keyword evidence="5" id="KW-0347">Helicase</keyword>
<dbReference type="GO" id="GO:0003723">
    <property type="term" value="F:RNA binding"/>
    <property type="evidence" value="ECO:0007669"/>
    <property type="project" value="TreeGrafter"/>
</dbReference>
<dbReference type="Gene3D" id="1.20.120.1080">
    <property type="match status" value="1"/>
</dbReference>
<dbReference type="InterPro" id="IPR001650">
    <property type="entry name" value="Helicase_C-like"/>
</dbReference>
<evidence type="ECO:0000256" key="7">
    <source>
        <dbReference type="ARBA" id="ARBA00047984"/>
    </source>
</evidence>
<feature type="non-terminal residue" evidence="9">
    <location>
        <position position="1"/>
    </location>
</feature>
<evidence type="ECO:0000256" key="5">
    <source>
        <dbReference type="ARBA" id="ARBA00022806"/>
    </source>
</evidence>
<proteinExistence type="inferred from homology"/>
<evidence type="ECO:0000256" key="2">
    <source>
        <dbReference type="ARBA" id="ARBA00012552"/>
    </source>
</evidence>
<keyword evidence="6" id="KW-0067">ATP-binding</keyword>
<dbReference type="FunFam" id="3.40.50.300:FF:000325">
    <property type="entry name" value="ATP-dependent RNA helicase DHX29"/>
    <property type="match status" value="1"/>
</dbReference>
<feature type="domain" description="Helicase C-terminal" evidence="8">
    <location>
        <begin position="32"/>
        <end position="214"/>
    </location>
</feature>
<evidence type="ECO:0000313" key="9">
    <source>
        <dbReference type="EMBL" id="CAJ1388740.1"/>
    </source>
</evidence>
<dbReference type="GO" id="GO:0003724">
    <property type="term" value="F:RNA helicase activity"/>
    <property type="evidence" value="ECO:0007669"/>
    <property type="project" value="UniProtKB-EC"/>
</dbReference>
<keyword evidence="10" id="KW-1185">Reference proteome</keyword>
<keyword evidence="4" id="KW-0378">Hydrolase</keyword>
<evidence type="ECO:0000256" key="3">
    <source>
        <dbReference type="ARBA" id="ARBA00022741"/>
    </source>
</evidence>
<dbReference type="PROSITE" id="PS51194">
    <property type="entry name" value="HELICASE_CTER"/>
    <property type="match status" value="1"/>
</dbReference>
<sequence length="299" mass="33458">CDDEAEMCDASYEAETQRCLSYMDHTRINYDLIELLLEYIEGSQQFAHVARDEGAILVFLPGMMEITKTHERLRANPLFSDPSSCLVLTLHSMLSGEDHAKVFDKPRKGVRKIVLSTNIAETGVTIPDVVFVVDAGKVKCQRYHEPSNTSSLKEQFISKAEVQQRKGRAGRVRDGFGFTLVTQRRFQLRLQEMPTPEILRCSLMELMLSVLSSGLQPSCFSEALDPPPKSRIDQAVTTLRATGAVEEGVRPADAVRWTREEEETWYVVTPVGLCLARLPCDVRLGKMVLYAALFGGVEA</sequence>
<dbReference type="AlphaFoldDB" id="A0AA36MWD1"/>
<dbReference type="Proteomes" id="UP001178507">
    <property type="component" value="Unassembled WGS sequence"/>
</dbReference>
<evidence type="ECO:0000256" key="6">
    <source>
        <dbReference type="ARBA" id="ARBA00022840"/>
    </source>
</evidence>
<dbReference type="Gene3D" id="3.40.50.300">
    <property type="entry name" value="P-loop containing nucleotide triphosphate hydrolases"/>
    <property type="match status" value="1"/>
</dbReference>
<dbReference type="GO" id="GO:0005524">
    <property type="term" value="F:ATP binding"/>
    <property type="evidence" value="ECO:0007669"/>
    <property type="project" value="UniProtKB-KW"/>
</dbReference>
<evidence type="ECO:0000313" key="10">
    <source>
        <dbReference type="Proteomes" id="UP001178507"/>
    </source>
</evidence>
<dbReference type="InterPro" id="IPR027417">
    <property type="entry name" value="P-loop_NTPase"/>
</dbReference>
<evidence type="ECO:0000256" key="1">
    <source>
        <dbReference type="ARBA" id="ARBA00008792"/>
    </source>
</evidence>
<dbReference type="EMBL" id="CAUJNA010001748">
    <property type="protein sequence ID" value="CAJ1388740.1"/>
    <property type="molecule type" value="Genomic_DNA"/>
</dbReference>
<dbReference type="CDD" id="cd18791">
    <property type="entry name" value="SF2_C_RHA"/>
    <property type="match status" value="1"/>
</dbReference>
<dbReference type="PANTHER" id="PTHR18934:SF264">
    <property type="entry name" value="ATP-DEPENDENT RNA HELICASE DHX29"/>
    <property type="match status" value="1"/>
</dbReference>
<comment type="catalytic activity">
    <reaction evidence="7">
        <text>ATP + H2O = ADP + phosphate + H(+)</text>
        <dbReference type="Rhea" id="RHEA:13065"/>
        <dbReference type="ChEBI" id="CHEBI:15377"/>
        <dbReference type="ChEBI" id="CHEBI:15378"/>
        <dbReference type="ChEBI" id="CHEBI:30616"/>
        <dbReference type="ChEBI" id="CHEBI:43474"/>
        <dbReference type="ChEBI" id="CHEBI:456216"/>
        <dbReference type="EC" id="3.6.4.13"/>
    </reaction>
</comment>
<dbReference type="GO" id="GO:0016787">
    <property type="term" value="F:hydrolase activity"/>
    <property type="evidence" value="ECO:0007669"/>
    <property type="project" value="UniProtKB-KW"/>
</dbReference>
<comment type="caution">
    <text evidence="9">The sequence shown here is derived from an EMBL/GenBank/DDBJ whole genome shotgun (WGS) entry which is preliminary data.</text>
</comment>
<dbReference type="Pfam" id="PF00271">
    <property type="entry name" value="Helicase_C"/>
    <property type="match status" value="1"/>
</dbReference>
<dbReference type="SUPFAM" id="SSF52540">
    <property type="entry name" value="P-loop containing nucleoside triphosphate hydrolases"/>
    <property type="match status" value="1"/>
</dbReference>
<feature type="non-terminal residue" evidence="9">
    <location>
        <position position="299"/>
    </location>
</feature>
<gene>
    <name evidence="9" type="ORF">EVOR1521_LOCUS14543</name>
</gene>
<accession>A0AA36MWD1</accession>
<dbReference type="EC" id="3.6.4.13" evidence="2"/>
<evidence type="ECO:0000256" key="4">
    <source>
        <dbReference type="ARBA" id="ARBA00022801"/>
    </source>
</evidence>
<dbReference type="PANTHER" id="PTHR18934">
    <property type="entry name" value="ATP-DEPENDENT RNA HELICASE"/>
    <property type="match status" value="1"/>
</dbReference>